<keyword evidence="2" id="KW-1185">Reference proteome</keyword>
<dbReference type="RefSeq" id="WP_209294801.1">
    <property type="nucleotide sequence ID" value="NZ_JAGIKT010000014.1"/>
</dbReference>
<organism evidence="1 2">
    <name type="scientific">Bradyrhizobium vignae</name>
    <dbReference type="NCBI Taxonomy" id="1549949"/>
    <lineage>
        <taxon>Bacteria</taxon>
        <taxon>Pseudomonadati</taxon>
        <taxon>Pseudomonadota</taxon>
        <taxon>Alphaproteobacteria</taxon>
        <taxon>Hyphomicrobiales</taxon>
        <taxon>Nitrobacteraceae</taxon>
        <taxon>Bradyrhizobium</taxon>
    </lineage>
</organism>
<protein>
    <submittedName>
        <fullName evidence="1">Uncharacterized protein</fullName>
    </submittedName>
</protein>
<accession>A0ABS3ZSD7</accession>
<evidence type="ECO:0000313" key="2">
    <source>
        <dbReference type="Proteomes" id="UP000669317"/>
    </source>
</evidence>
<sequence>MDISAGLALLGQATNIVKNLRDIEKGFDVAALKVQMADLYGTLADVKIALSDARETIHERDKTIKELEEKISTLSSGETCPICSEGRMKVIASRAHPTFGRVGLQERTLKCEKCGHSEQHMFDPNGRLPKSK</sequence>
<dbReference type="Proteomes" id="UP000669317">
    <property type="component" value="Unassembled WGS sequence"/>
</dbReference>
<evidence type="ECO:0000313" key="1">
    <source>
        <dbReference type="EMBL" id="MBP0111063.1"/>
    </source>
</evidence>
<gene>
    <name evidence="1" type="ORF">JWS04_08155</name>
</gene>
<dbReference type="EMBL" id="JAGIKT010000014">
    <property type="protein sequence ID" value="MBP0111063.1"/>
    <property type="molecule type" value="Genomic_DNA"/>
</dbReference>
<reference evidence="1 2" key="1">
    <citation type="submission" date="2021-03" db="EMBL/GenBank/DDBJ databases">
        <title>Genome Sequence of Bradyrhizobium vignae strain ISRA400.</title>
        <authorList>
            <person name="Tisa L.S."/>
            <person name="Svistoonoff S."/>
            <person name="Hocher V."/>
            <person name="Fall S."/>
            <person name="Zaiya A."/>
            <person name="Naing D."/>
            <person name="Niang N."/>
            <person name="Diouf A."/>
            <person name="Dasylva M.C."/>
            <person name="Toure O."/>
            <person name="Gueye M."/>
            <person name="Gully D."/>
            <person name="Tisseyre P."/>
            <person name="Simpson S."/>
            <person name="Morris K."/>
            <person name="Thomas W.K."/>
        </authorList>
    </citation>
    <scope>NUCLEOTIDE SEQUENCE [LARGE SCALE GENOMIC DNA]</scope>
    <source>
        <strain evidence="1 2">ISRA400</strain>
    </source>
</reference>
<comment type="caution">
    <text evidence="1">The sequence shown here is derived from an EMBL/GenBank/DDBJ whole genome shotgun (WGS) entry which is preliminary data.</text>
</comment>
<proteinExistence type="predicted"/>
<name>A0ABS3ZSD7_9BRAD</name>